<keyword evidence="3" id="KW-1185">Reference proteome</keyword>
<proteinExistence type="predicted"/>
<feature type="non-terminal residue" evidence="2">
    <location>
        <position position="244"/>
    </location>
</feature>
<evidence type="ECO:0000256" key="1">
    <source>
        <dbReference type="SAM" id="MobiDB-lite"/>
    </source>
</evidence>
<dbReference type="AlphaFoldDB" id="K0TBU9"/>
<gene>
    <name evidence="2" type="ORF">THAOC_07677</name>
</gene>
<comment type="caution">
    <text evidence="2">The sequence shown here is derived from an EMBL/GenBank/DDBJ whole genome shotgun (WGS) entry which is preliminary data.</text>
</comment>
<evidence type="ECO:0000313" key="2">
    <source>
        <dbReference type="EMBL" id="EJK70926.1"/>
    </source>
</evidence>
<dbReference type="Proteomes" id="UP000266841">
    <property type="component" value="Unassembled WGS sequence"/>
</dbReference>
<protein>
    <submittedName>
        <fullName evidence="2">Uncharacterized protein</fullName>
    </submittedName>
</protein>
<name>K0TBU9_THAOC</name>
<reference evidence="2 3" key="1">
    <citation type="journal article" date="2012" name="Genome Biol.">
        <title>Genome and low-iron response of an oceanic diatom adapted to chronic iron limitation.</title>
        <authorList>
            <person name="Lommer M."/>
            <person name="Specht M."/>
            <person name="Roy A.S."/>
            <person name="Kraemer L."/>
            <person name="Andreson R."/>
            <person name="Gutowska M.A."/>
            <person name="Wolf J."/>
            <person name="Bergner S.V."/>
            <person name="Schilhabel M.B."/>
            <person name="Klostermeier U.C."/>
            <person name="Beiko R.G."/>
            <person name="Rosenstiel P."/>
            <person name="Hippler M."/>
            <person name="Laroche J."/>
        </authorList>
    </citation>
    <scope>NUCLEOTIDE SEQUENCE [LARGE SCALE GENOMIC DNA]</scope>
    <source>
        <strain evidence="2 3">CCMP1005</strain>
    </source>
</reference>
<feature type="compositionally biased region" description="Low complexity" evidence="1">
    <location>
        <begin position="134"/>
        <end position="159"/>
    </location>
</feature>
<feature type="compositionally biased region" description="Basic and acidic residues" evidence="1">
    <location>
        <begin position="65"/>
        <end position="91"/>
    </location>
</feature>
<feature type="region of interest" description="Disordered" evidence="1">
    <location>
        <begin position="134"/>
        <end position="244"/>
    </location>
</feature>
<organism evidence="2 3">
    <name type="scientific">Thalassiosira oceanica</name>
    <name type="common">Marine diatom</name>
    <dbReference type="NCBI Taxonomy" id="159749"/>
    <lineage>
        <taxon>Eukaryota</taxon>
        <taxon>Sar</taxon>
        <taxon>Stramenopiles</taxon>
        <taxon>Ochrophyta</taxon>
        <taxon>Bacillariophyta</taxon>
        <taxon>Coscinodiscophyceae</taxon>
        <taxon>Thalassiosirophycidae</taxon>
        <taxon>Thalassiosirales</taxon>
        <taxon>Thalassiosiraceae</taxon>
        <taxon>Thalassiosira</taxon>
    </lineage>
</organism>
<dbReference type="EMBL" id="AGNL01007871">
    <property type="protein sequence ID" value="EJK70926.1"/>
    <property type="molecule type" value="Genomic_DNA"/>
</dbReference>
<sequence length="244" mass="25849">MAHAGEEAELGSGTVSVIAIAYPIRGPPRRHRTDLPAPAADDRAEGPGGETRGNVRGVDPMTGDASDRDGRHVDGRDGRQQQRGRRRDESYVHGLYNPRAVPCPGHSYLTGYTTLDDLRSDLSDYFLSFETASPTLSPTVSSMPTTSTKTPTEAPSKSPVIPPTRNPSGSPTETPTDLPTKAPITLRPTPFPTSSIRNGAGRTPTSSPVPTVEIYIVGRTKSPVPGVSNAPVDPNAPTMPPVPR</sequence>
<accession>K0TBU9</accession>
<feature type="compositionally biased region" description="Polar residues" evidence="1">
    <location>
        <begin position="192"/>
        <end position="209"/>
    </location>
</feature>
<feature type="compositionally biased region" description="Polar residues" evidence="1">
    <location>
        <begin position="166"/>
        <end position="177"/>
    </location>
</feature>
<evidence type="ECO:0000313" key="3">
    <source>
        <dbReference type="Proteomes" id="UP000266841"/>
    </source>
</evidence>
<feature type="region of interest" description="Disordered" evidence="1">
    <location>
        <begin position="22"/>
        <end position="106"/>
    </location>
</feature>